<proteinExistence type="predicted"/>
<evidence type="ECO:0008006" key="2">
    <source>
        <dbReference type="Google" id="ProtNLM"/>
    </source>
</evidence>
<feature type="non-terminal residue" evidence="1">
    <location>
        <position position="176"/>
    </location>
</feature>
<feature type="non-terminal residue" evidence="1">
    <location>
        <position position="1"/>
    </location>
</feature>
<protein>
    <recommendedName>
        <fullName evidence="2">ParB/Sulfiredoxin domain-containing protein</fullName>
    </recommendedName>
</protein>
<reference evidence="1" key="1">
    <citation type="journal article" date="2014" name="Front. Microbiol.">
        <title>High frequency of phylogenetically diverse reductive dehalogenase-homologous genes in deep subseafloor sedimentary metagenomes.</title>
        <authorList>
            <person name="Kawai M."/>
            <person name="Futagami T."/>
            <person name="Toyoda A."/>
            <person name="Takaki Y."/>
            <person name="Nishi S."/>
            <person name="Hori S."/>
            <person name="Arai W."/>
            <person name="Tsubouchi T."/>
            <person name="Morono Y."/>
            <person name="Uchiyama I."/>
            <person name="Ito T."/>
            <person name="Fujiyama A."/>
            <person name="Inagaki F."/>
            <person name="Takami H."/>
        </authorList>
    </citation>
    <scope>NUCLEOTIDE SEQUENCE</scope>
    <source>
        <strain evidence="1">Expedition CK06-06</strain>
    </source>
</reference>
<evidence type="ECO:0000313" key="1">
    <source>
        <dbReference type="EMBL" id="GAH43128.1"/>
    </source>
</evidence>
<comment type="caution">
    <text evidence="1">The sequence shown here is derived from an EMBL/GenBank/DDBJ whole genome shotgun (WGS) entry which is preliminary data.</text>
</comment>
<gene>
    <name evidence="1" type="ORF">S03H2_24949</name>
</gene>
<organism evidence="1">
    <name type="scientific">marine sediment metagenome</name>
    <dbReference type="NCBI Taxonomy" id="412755"/>
    <lineage>
        <taxon>unclassified sequences</taxon>
        <taxon>metagenomes</taxon>
        <taxon>ecological metagenomes</taxon>
    </lineage>
</organism>
<name>X1HCT3_9ZZZZ</name>
<sequence>AKDVGYKEIPTVFAQMSDEQMRISTLRHNRARGTEDVELTSMLLRDMEKLGAREYAKEALQLSDLDMEFLLGDTNAPDALAGEEFSQAWEAVGVNEMAEDIDKRTEEGQSHTIMSTHGSPIVRSYSKKAAQVMLELDKKLGEAKTAEERKKLKREYSVYRVAFNFTSDEGRMVNKV</sequence>
<accession>X1HCT3</accession>
<dbReference type="EMBL" id="BARU01013996">
    <property type="protein sequence ID" value="GAH43128.1"/>
    <property type="molecule type" value="Genomic_DNA"/>
</dbReference>
<dbReference type="AlphaFoldDB" id="X1HCT3"/>